<dbReference type="EC" id="5.4.99.-" evidence="6"/>
<evidence type="ECO:0000256" key="2">
    <source>
        <dbReference type="ARBA" id="ARBA00010876"/>
    </source>
</evidence>
<dbReference type="OrthoDB" id="9807829at2"/>
<comment type="similarity">
    <text evidence="2 6">Belongs to the pseudouridine synthase RluA family.</text>
</comment>
<dbReference type="RefSeq" id="WP_068444560.1">
    <property type="nucleotide sequence ID" value="NZ_CP013862.1"/>
</dbReference>
<evidence type="ECO:0000313" key="8">
    <source>
        <dbReference type="EMBL" id="ALX48627.1"/>
    </source>
</evidence>
<keyword evidence="3 6" id="KW-0413">Isomerase</keyword>
<comment type="function">
    <text evidence="6">Responsible for synthesis of pseudouridine from uracil.</text>
</comment>
<protein>
    <recommendedName>
        <fullName evidence="6">Pseudouridine synthase</fullName>
        <ecNumber evidence="6">5.4.99.-</ecNumber>
    </recommendedName>
</protein>
<reference evidence="8 9" key="1">
    <citation type="submission" date="2016-01" db="EMBL/GenBank/DDBJ databases">
        <title>Complete genome sequence of strain Lentibacillus amyloliquefaciens LAM0015T isolated from saline sediment.</title>
        <authorList>
            <person name="Wang J.-L."/>
            <person name="He M.-X."/>
        </authorList>
    </citation>
    <scope>NUCLEOTIDE SEQUENCE [LARGE SCALE GENOMIC DNA]</scope>
    <source>
        <strain evidence="8 9">LAM0015</strain>
    </source>
</reference>
<evidence type="ECO:0000256" key="5">
    <source>
        <dbReference type="PROSITE-ProRule" id="PRU00182"/>
    </source>
</evidence>
<dbReference type="Proteomes" id="UP000050331">
    <property type="component" value="Chromosome"/>
</dbReference>
<dbReference type="GO" id="GO:0003723">
    <property type="term" value="F:RNA binding"/>
    <property type="evidence" value="ECO:0007669"/>
    <property type="project" value="UniProtKB-KW"/>
</dbReference>
<dbReference type="Gene3D" id="3.30.2350.10">
    <property type="entry name" value="Pseudouridine synthase"/>
    <property type="match status" value="1"/>
</dbReference>
<dbReference type="PROSITE" id="PS50889">
    <property type="entry name" value="S4"/>
    <property type="match status" value="1"/>
</dbReference>
<evidence type="ECO:0000256" key="3">
    <source>
        <dbReference type="ARBA" id="ARBA00023235"/>
    </source>
</evidence>
<keyword evidence="9" id="KW-1185">Reference proteome</keyword>
<dbReference type="SUPFAM" id="SSF55120">
    <property type="entry name" value="Pseudouridine synthase"/>
    <property type="match status" value="1"/>
</dbReference>
<dbReference type="AlphaFoldDB" id="A0A0U4F766"/>
<dbReference type="GO" id="GO:0009982">
    <property type="term" value="F:pseudouridine synthase activity"/>
    <property type="evidence" value="ECO:0007669"/>
    <property type="project" value="InterPro"/>
</dbReference>
<dbReference type="PROSITE" id="PS01129">
    <property type="entry name" value="PSI_RLU"/>
    <property type="match status" value="1"/>
</dbReference>
<organism evidence="8 9">
    <name type="scientific">Lentibacillus amyloliquefaciens</name>
    <dbReference type="NCBI Taxonomy" id="1472767"/>
    <lineage>
        <taxon>Bacteria</taxon>
        <taxon>Bacillati</taxon>
        <taxon>Bacillota</taxon>
        <taxon>Bacilli</taxon>
        <taxon>Bacillales</taxon>
        <taxon>Bacillaceae</taxon>
        <taxon>Lentibacillus</taxon>
    </lineage>
</organism>
<dbReference type="InterPro" id="IPR020103">
    <property type="entry name" value="PsdUridine_synth_cat_dom_sf"/>
</dbReference>
<evidence type="ECO:0000256" key="4">
    <source>
        <dbReference type="PIRSR" id="PIRSR606225-1"/>
    </source>
</evidence>
<dbReference type="NCBIfam" id="TIGR00005">
    <property type="entry name" value="rluA_subfam"/>
    <property type="match status" value="1"/>
</dbReference>
<gene>
    <name evidence="8" type="ORF">AOX59_08395</name>
</gene>
<dbReference type="InterPro" id="IPR006224">
    <property type="entry name" value="PsdUridine_synth_RluA-like_CS"/>
</dbReference>
<evidence type="ECO:0000313" key="9">
    <source>
        <dbReference type="Proteomes" id="UP000050331"/>
    </source>
</evidence>
<dbReference type="InterPro" id="IPR050188">
    <property type="entry name" value="RluA_PseudoU_synthase"/>
</dbReference>
<dbReference type="InterPro" id="IPR006145">
    <property type="entry name" value="PsdUridine_synth_RsuA/RluA"/>
</dbReference>
<feature type="active site" evidence="4">
    <location>
        <position position="133"/>
    </location>
</feature>
<sequence length="291" mass="32861">MKWTVTKQQEGLIIRSFLQREQKFSKRMIKHIVHGGGTIKVNGTPQTVRYELRAGDVVAVSPPDEKKGAMMIPEKMPLDIVYEDDAVLVINKSPGRAVIPSYQYTSGTIANGVLAHYEAQGLPYTFHVVTRLDRNTSGLMLIAKHRWSHSILSETQKAGIIKRSYFAVIEGHLQEKNETINAPIGRKEGSIIERTVTTGGKHAITHYSVLTEYDNHTLIHVELETGRTHQIRVHFSHFGHPLAGDNLYGGETNNIERQALHCHRLAFEHPFTGEWEEFTAELPNDMKPDKL</sequence>
<name>A0A0U4F766_9BACI</name>
<dbReference type="GO" id="GO:0140098">
    <property type="term" value="F:catalytic activity, acting on RNA"/>
    <property type="evidence" value="ECO:0007669"/>
    <property type="project" value="UniProtKB-ARBA"/>
</dbReference>
<dbReference type="FunFam" id="3.30.2350.10:FF:000005">
    <property type="entry name" value="Pseudouridine synthase"/>
    <property type="match status" value="1"/>
</dbReference>
<dbReference type="Pfam" id="PF00849">
    <property type="entry name" value="PseudoU_synth_2"/>
    <property type="match status" value="1"/>
</dbReference>
<dbReference type="CDD" id="cd02869">
    <property type="entry name" value="PseudoU_synth_RluA_like"/>
    <property type="match status" value="1"/>
</dbReference>
<proteinExistence type="inferred from homology"/>
<dbReference type="GO" id="GO:0000455">
    <property type="term" value="P:enzyme-directed rRNA pseudouridine synthesis"/>
    <property type="evidence" value="ECO:0007669"/>
    <property type="project" value="TreeGrafter"/>
</dbReference>
<dbReference type="PANTHER" id="PTHR21600">
    <property type="entry name" value="MITOCHONDRIAL RNA PSEUDOURIDINE SYNTHASE"/>
    <property type="match status" value="1"/>
</dbReference>
<feature type="domain" description="Pseudouridine synthase RsuA/RluA-like" evidence="7">
    <location>
        <begin position="87"/>
        <end position="237"/>
    </location>
</feature>
<comment type="catalytic activity">
    <reaction evidence="1 6">
        <text>a uridine in RNA = a pseudouridine in RNA</text>
        <dbReference type="Rhea" id="RHEA:48348"/>
        <dbReference type="Rhea" id="RHEA-COMP:12068"/>
        <dbReference type="Rhea" id="RHEA-COMP:12069"/>
        <dbReference type="ChEBI" id="CHEBI:65314"/>
        <dbReference type="ChEBI" id="CHEBI:65315"/>
    </reaction>
</comment>
<dbReference type="PANTHER" id="PTHR21600:SF35">
    <property type="entry name" value="PSEUDOURIDINE SYNTHASE"/>
    <property type="match status" value="1"/>
</dbReference>
<evidence type="ECO:0000256" key="1">
    <source>
        <dbReference type="ARBA" id="ARBA00000073"/>
    </source>
</evidence>
<dbReference type="InterPro" id="IPR006225">
    <property type="entry name" value="PsdUridine_synth_RluC/D"/>
</dbReference>
<accession>A0A0U4F766</accession>
<keyword evidence="5" id="KW-0694">RNA-binding</keyword>
<evidence type="ECO:0000256" key="6">
    <source>
        <dbReference type="RuleBase" id="RU362028"/>
    </source>
</evidence>
<dbReference type="STRING" id="1472767.AOX59_08395"/>
<evidence type="ECO:0000259" key="7">
    <source>
        <dbReference type="Pfam" id="PF00849"/>
    </source>
</evidence>
<dbReference type="EMBL" id="CP013862">
    <property type="protein sequence ID" value="ALX48627.1"/>
    <property type="molecule type" value="Genomic_DNA"/>
</dbReference>
<dbReference type="KEGG" id="lao:AOX59_08395"/>